<keyword evidence="3" id="KW-1185">Reference proteome</keyword>
<feature type="non-terminal residue" evidence="2">
    <location>
        <position position="99"/>
    </location>
</feature>
<feature type="compositionally biased region" description="Polar residues" evidence="1">
    <location>
        <begin position="37"/>
        <end position="52"/>
    </location>
</feature>
<gene>
    <name evidence="2" type="ORF">CUNI_LOCUS116</name>
</gene>
<feature type="compositionally biased region" description="Low complexity" evidence="1">
    <location>
        <begin position="53"/>
        <end position="78"/>
    </location>
</feature>
<organism evidence="2 3">
    <name type="scientific">Candidula unifasciata</name>
    <dbReference type="NCBI Taxonomy" id="100452"/>
    <lineage>
        <taxon>Eukaryota</taxon>
        <taxon>Metazoa</taxon>
        <taxon>Spiralia</taxon>
        <taxon>Lophotrochozoa</taxon>
        <taxon>Mollusca</taxon>
        <taxon>Gastropoda</taxon>
        <taxon>Heterobranchia</taxon>
        <taxon>Euthyneura</taxon>
        <taxon>Panpulmonata</taxon>
        <taxon>Eupulmonata</taxon>
        <taxon>Stylommatophora</taxon>
        <taxon>Helicina</taxon>
        <taxon>Helicoidea</taxon>
        <taxon>Geomitridae</taxon>
        <taxon>Candidula</taxon>
    </lineage>
</organism>
<accession>A0A8S3YDN8</accession>
<dbReference type="AlphaFoldDB" id="A0A8S3YDN8"/>
<proteinExistence type="predicted"/>
<dbReference type="EMBL" id="CAJHNH020000008">
    <property type="protein sequence ID" value="CAG5114558.1"/>
    <property type="molecule type" value="Genomic_DNA"/>
</dbReference>
<name>A0A8S3YDN8_9EUPU</name>
<comment type="caution">
    <text evidence="2">The sequence shown here is derived from an EMBL/GenBank/DDBJ whole genome shotgun (WGS) entry which is preliminary data.</text>
</comment>
<feature type="region of interest" description="Disordered" evidence="1">
    <location>
        <begin position="30"/>
        <end position="78"/>
    </location>
</feature>
<evidence type="ECO:0000256" key="1">
    <source>
        <dbReference type="SAM" id="MobiDB-lite"/>
    </source>
</evidence>
<sequence length="99" mass="11481">MYHYDKCFPHRMSNETEKNFNLPVNARKKCAPKTRRNFSSSSTNPGYLNNSRSQQMMQHLQQQQGDQPQLLSPQLHHQMPYPLFSSPAPFLPFGPMSLS</sequence>
<evidence type="ECO:0000313" key="3">
    <source>
        <dbReference type="Proteomes" id="UP000678393"/>
    </source>
</evidence>
<evidence type="ECO:0000313" key="2">
    <source>
        <dbReference type="EMBL" id="CAG5114558.1"/>
    </source>
</evidence>
<reference evidence="2" key="1">
    <citation type="submission" date="2021-04" db="EMBL/GenBank/DDBJ databases">
        <authorList>
            <consortium name="Molecular Ecology Group"/>
        </authorList>
    </citation>
    <scope>NUCLEOTIDE SEQUENCE</scope>
</reference>
<protein>
    <submittedName>
        <fullName evidence="2">Uncharacterized protein</fullName>
    </submittedName>
</protein>
<dbReference type="Proteomes" id="UP000678393">
    <property type="component" value="Unassembled WGS sequence"/>
</dbReference>